<name>A0ACC0X3N8_9ROSI</name>
<evidence type="ECO:0000313" key="2">
    <source>
        <dbReference type="Proteomes" id="UP001163603"/>
    </source>
</evidence>
<dbReference type="EMBL" id="CM047750">
    <property type="protein sequence ID" value="KAJ0008263.1"/>
    <property type="molecule type" value="Genomic_DNA"/>
</dbReference>
<evidence type="ECO:0000313" key="1">
    <source>
        <dbReference type="EMBL" id="KAJ0008263.1"/>
    </source>
</evidence>
<gene>
    <name evidence="1" type="ORF">Pint_29493</name>
</gene>
<proteinExistence type="predicted"/>
<reference evidence="2" key="1">
    <citation type="journal article" date="2023" name="G3 (Bethesda)">
        <title>Genome assembly and association tests identify interacting loci associated with vigor, precocity, and sex in interspecific pistachio rootstocks.</title>
        <authorList>
            <person name="Palmer W."/>
            <person name="Jacygrad E."/>
            <person name="Sagayaradj S."/>
            <person name="Cavanaugh K."/>
            <person name="Han R."/>
            <person name="Bertier L."/>
            <person name="Beede B."/>
            <person name="Kafkas S."/>
            <person name="Golino D."/>
            <person name="Preece J."/>
            <person name="Michelmore R."/>
        </authorList>
    </citation>
    <scope>NUCLEOTIDE SEQUENCE [LARGE SCALE GENOMIC DNA]</scope>
</reference>
<accession>A0ACC0X3N8</accession>
<sequence length="121" mass="13586">MLSPSLVQGCKQFQAEVEILMRVHHKNLTSLVGYYNKGTSMALIYEFMENGNLESHLLENDGDIFSWEGRLRMATEAAQEIAMACVSSTSAKRPTMNELVTELNECLAIETARKKVGMRLN</sequence>
<organism evidence="1 2">
    <name type="scientific">Pistacia integerrima</name>
    <dbReference type="NCBI Taxonomy" id="434235"/>
    <lineage>
        <taxon>Eukaryota</taxon>
        <taxon>Viridiplantae</taxon>
        <taxon>Streptophyta</taxon>
        <taxon>Embryophyta</taxon>
        <taxon>Tracheophyta</taxon>
        <taxon>Spermatophyta</taxon>
        <taxon>Magnoliopsida</taxon>
        <taxon>eudicotyledons</taxon>
        <taxon>Gunneridae</taxon>
        <taxon>Pentapetalae</taxon>
        <taxon>rosids</taxon>
        <taxon>malvids</taxon>
        <taxon>Sapindales</taxon>
        <taxon>Anacardiaceae</taxon>
        <taxon>Pistacia</taxon>
    </lineage>
</organism>
<comment type="caution">
    <text evidence="1">The sequence shown here is derived from an EMBL/GenBank/DDBJ whole genome shotgun (WGS) entry which is preliminary data.</text>
</comment>
<keyword evidence="2" id="KW-1185">Reference proteome</keyword>
<dbReference type="Proteomes" id="UP001163603">
    <property type="component" value="Chromosome 15"/>
</dbReference>
<protein>
    <submittedName>
        <fullName evidence="1">Uncharacterized protein</fullName>
    </submittedName>
</protein>